<evidence type="ECO:0000259" key="5">
    <source>
        <dbReference type="PROSITE" id="PS50931"/>
    </source>
</evidence>
<name>A0A7Y7IXL1_9PROT</name>
<gene>
    <name evidence="7" type="ORF">AAC691_18165</name>
    <name evidence="6" type="ORF">HUK84_11385</name>
</gene>
<evidence type="ECO:0000256" key="4">
    <source>
        <dbReference type="ARBA" id="ARBA00023163"/>
    </source>
</evidence>
<keyword evidence="4" id="KW-0804">Transcription</keyword>
<comment type="similarity">
    <text evidence="1">Belongs to the LysR transcriptional regulatory family.</text>
</comment>
<evidence type="ECO:0000256" key="1">
    <source>
        <dbReference type="ARBA" id="ARBA00009437"/>
    </source>
</evidence>
<keyword evidence="2" id="KW-0805">Transcription regulation</keyword>
<evidence type="ECO:0000313" key="7">
    <source>
        <dbReference type="EMBL" id="XAE42173.1"/>
    </source>
</evidence>
<dbReference type="InterPro" id="IPR036390">
    <property type="entry name" value="WH_DNA-bd_sf"/>
</dbReference>
<dbReference type="SUPFAM" id="SSF53850">
    <property type="entry name" value="Periplasmic binding protein-like II"/>
    <property type="match status" value="1"/>
</dbReference>
<dbReference type="SUPFAM" id="SSF46785">
    <property type="entry name" value="Winged helix' DNA-binding domain"/>
    <property type="match status" value="1"/>
</dbReference>
<dbReference type="GO" id="GO:0003700">
    <property type="term" value="F:DNA-binding transcription factor activity"/>
    <property type="evidence" value="ECO:0007669"/>
    <property type="project" value="InterPro"/>
</dbReference>
<sequence>MNNRRIDLNLATIFLALWYERSVSGAAVRLALTQPAVSNALKRLRTACGDELFVRTRGGMRPTVRATMMAPQLERDVEQIRLALGGSRDFLPETATRQFVVGMTAGLDLAAGPVLSAMLWRAAPLTMTRFRAPETRQAADLLERRDIELAATIRGLPDHRCAEMTVGRYHFVCLYDPAGCGLGPVIGREEFLDVPHILTEAATRGTIVETMLRQEGLRRRVRVVVSNFGALPAFLLGQYALAVVPHYVGYALARQSGLHVSPLPVPITGGEVHILMRLDGLADAGLIWLRLQLAEALRMALADGR</sequence>
<dbReference type="PRINTS" id="PR00039">
    <property type="entry name" value="HTHLYSR"/>
</dbReference>
<evidence type="ECO:0000256" key="2">
    <source>
        <dbReference type="ARBA" id="ARBA00023015"/>
    </source>
</evidence>
<organism evidence="6 8">
    <name type="scientific">Nguyenibacter vanlangensis</name>
    <dbReference type="NCBI Taxonomy" id="1216886"/>
    <lineage>
        <taxon>Bacteria</taxon>
        <taxon>Pseudomonadati</taxon>
        <taxon>Pseudomonadota</taxon>
        <taxon>Alphaproteobacteria</taxon>
        <taxon>Acetobacterales</taxon>
        <taxon>Acetobacteraceae</taxon>
        <taxon>Nguyenibacter</taxon>
    </lineage>
</organism>
<dbReference type="InterPro" id="IPR050389">
    <property type="entry name" value="LysR-type_TF"/>
</dbReference>
<keyword evidence="9" id="KW-1185">Reference proteome</keyword>
<dbReference type="Pfam" id="PF03466">
    <property type="entry name" value="LysR_substrate"/>
    <property type="match status" value="1"/>
</dbReference>
<dbReference type="Proteomes" id="UP000534870">
    <property type="component" value="Unassembled WGS sequence"/>
</dbReference>
<dbReference type="PANTHER" id="PTHR30118">
    <property type="entry name" value="HTH-TYPE TRANSCRIPTIONAL REGULATOR LEUO-RELATED"/>
    <property type="match status" value="1"/>
</dbReference>
<evidence type="ECO:0000313" key="6">
    <source>
        <dbReference type="EMBL" id="NVN11716.1"/>
    </source>
</evidence>
<proteinExistence type="inferred from homology"/>
<dbReference type="EMBL" id="JABXXP010000234">
    <property type="protein sequence ID" value="NVN11716.1"/>
    <property type="molecule type" value="Genomic_DNA"/>
</dbReference>
<dbReference type="EMBL" id="CP152276">
    <property type="protein sequence ID" value="XAE42173.1"/>
    <property type="molecule type" value="Genomic_DNA"/>
</dbReference>
<feature type="domain" description="HTH lysR-type" evidence="5">
    <location>
        <begin position="6"/>
        <end position="63"/>
    </location>
</feature>
<protein>
    <submittedName>
        <fullName evidence="6">LysR family transcriptional regulator</fullName>
    </submittedName>
</protein>
<dbReference type="Gene3D" id="3.40.190.10">
    <property type="entry name" value="Periplasmic binding protein-like II"/>
    <property type="match status" value="2"/>
</dbReference>
<evidence type="ECO:0000256" key="3">
    <source>
        <dbReference type="ARBA" id="ARBA00023125"/>
    </source>
</evidence>
<dbReference type="GO" id="GO:0003677">
    <property type="term" value="F:DNA binding"/>
    <property type="evidence" value="ECO:0007669"/>
    <property type="project" value="UniProtKB-KW"/>
</dbReference>
<evidence type="ECO:0000313" key="8">
    <source>
        <dbReference type="Proteomes" id="UP000534870"/>
    </source>
</evidence>
<dbReference type="RefSeq" id="WP_176640401.1">
    <property type="nucleotide sequence ID" value="NZ_CP152276.1"/>
</dbReference>
<dbReference type="InterPro" id="IPR000847">
    <property type="entry name" value="LysR_HTH_N"/>
</dbReference>
<dbReference type="PROSITE" id="PS50931">
    <property type="entry name" value="HTH_LYSR"/>
    <property type="match status" value="1"/>
</dbReference>
<reference evidence="7 9" key="2">
    <citation type="submission" date="2024-04" db="EMBL/GenBank/DDBJ databases">
        <title>Complete genome sequence of Nguyenibacter vanlangesis HBCM-1154, a strain capable of nitrogen fixation, IAA production, and phosphorus solubilization isolated from sugarcane soil.</title>
        <authorList>
            <person name="MY HANH P."/>
        </authorList>
    </citation>
    <scope>NUCLEOTIDE SEQUENCE [LARGE SCALE GENOMIC DNA]</scope>
    <source>
        <strain evidence="7 9">HBCM 1154</strain>
    </source>
</reference>
<dbReference type="Pfam" id="PF00126">
    <property type="entry name" value="HTH_1"/>
    <property type="match status" value="1"/>
</dbReference>
<dbReference type="Gene3D" id="1.10.10.10">
    <property type="entry name" value="Winged helix-like DNA-binding domain superfamily/Winged helix DNA-binding domain"/>
    <property type="match status" value="1"/>
</dbReference>
<reference evidence="6 8" key="1">
    <citation type="submission" date="2020-06" db="EMBL/GenBank/DDBJ databases">
        <title>Description of novel acetic acid bacteria.</title>
        <authorList>
            <person name="Sombolestani A."/>
        </authorList>
    </citation>
    <scope>NUCLEOTIDE SEQUENCE [LARGE SCALE GENOMIC DNA]</scope>
    <source>
        <strain evidence="6 8">LMG 31431</strain>
    </source>
</reference>
<dbReference type="PANTHER" id="PTHR30118:SF15">
    <property type="entry name" value="TRANSCRIPTIONAL REGULATORY PROTEIN"/>
    <property type="match status" value="1"/>
</dbReference>
<dbReference type="InterPro" id="IPR005119">
    <property type="entry name" value="LysR_subst-bd"/>
</dbReference>
<dbReference type="Proteomes" id="UP001449795">
    <property type="component" value="Chromosome"/>
</dbReference>
<evidence type="ECO:0000313" key="9">
    <source>
        <dbReference type="Proteomes" id="UP001449795"/>
    </source>
</evidence>
<accession>A0A7Y7IXL1</accession>
<dbReference type="InterPro" id="IPR036388">
    <property type="entry name" value="WH-like_DNA-bd_sf"/>
</dbReference>
<keyword evidence="3" id="KW-0238">DNA-binding</keyword>
<dbReference type="AlphaFoldDB" id="A0A7Y7IXL1"/>